<dbReference type="InterPro" id="IPR006196">
    <property type="entry name" value="RNA-binding_domain_S1_IF1"/>
</dbReference>
<dbReference type="Gene3D" id="2.40.50.140">
    <property type="entry name" value="Nucleic acid-binding proteins"/>
    <property type="match status" value="1"/>
</dbReference>
<dbReference type="PANTHER" id="PTHR21641">
    <property type="entry name" value="TRANSLATION INITIATION FACTOR-RELATED"/>
    <property type="match status" value="1"/>
</dbReference>
<evidence type="ECO:0000313" key="8">
    <source>
        <dbReference type="EMBL" id="CAH1103896.1"/>
    </source>
</evidence>
<dbReference type="SMART" id="SM00652">
    <property type="entry name" value="eIF1a"/>
    <property type="match status" value="1"/>
</dbReference>
<evidence type="ECO:0000256" key="3">
    <source>
        <dbReference type="ARBA" id="ARBA00022884"/>
    </source>
</evidence>
<comment type="similarity">
    <text evidence="1">Belongs to the EIF1AD family.</text>
</comment>
<dbReference type="OrthoDB" id="1738325at2759"/>
<feature type="domain" description="S1-like" evidence="7">
    <location>
        <begin position="31"/>
        <end position="90"/>
    </location>
</feature>
<evidence type="ECO:0000256" key="1">
    <source>
        <dbReference type="ARBA" id="ARBA00007340"/>
    </source>
</evidence>
<dbReference type="PANTHER" id="PTHR21641:SF0">
    <property type="entry name" value="RNA-BINDING PROTEIN EIF1AD-RELATED"/>
    <property type="match status" value="1"/>
</dbReference>
<sequence>MSRATRRKHVQLEVLHDDFSAPTENQRIVKVLNSRGNNLHEVEAPDKSTFLVSMPTKYRKNVWVKRGDFVLIEPIEEGDKVKGEMVRILTHEHIKYFKKDNVWPKEFDVKKEEKSDGDDVFVNTNRPVVDSDETSDSSSDDGSHKSDSDS</sequence>
<dbReference type="PROSITE" id="PS50832">
    <property type="entry name" value="S1_IF1_TYPE"/>
    <property type="match status" value="1"/>
</dbReference>
<dbReference type="GO" id="GO:0005634">
    <property type="term" value="C:nucleus"/>
    <property type="evidence" value="ECO:0007669"/>
    <property type="project" value="TreeGrafter"/>
</dbReference>
<feature type="region of interest" description="Disordered" evidence="6">
    <location>
        <begin position="112"/>
        <end position="150"/>
    </location>
</feature>
<keyword evidence="5" id="KW-0396">Initiation factor</keyword>
<keyword evidence="9" id="KW-1185">Reference proteome</keyword>
<reference evidence="8" key="1">
    <citation type="submission" date="2022-01" db="EMBL/GenBank/DDBJ databases">
        <authorList>
            <person name="King R."/>
        </authorList>
    </citation>
    <scope>NUCLEOTIDE SEQUENCE</scope>
</reference>
<feature type="compositionally biased region" description="Basic and acidic residues" evidence="6">
    <location>
        <begin position="141"/>
        <end position="150"/>
    </location>
</feature>
<gene>
    <name evidence="8" type="ORF">PSYICH_LOCUS4927</name>
</gene>
<evidence type="ECO:0000256" key="2">
    <source>
        <dbReference type="ARBA" id="ARBA00020989"/>
    </source>
</evidence>
<keyword evidence="3" id="KW-0694">RNA-binding</keyword>
<accession>A0A9P0GAH1</accession>
<dbReference type="Proteomes" id="UP001153636">
    <property type="component" value="Chromosome 15"/>
</dbReference>
<protein>
    <recommendedName>
        <fullName evidence="2">Probable RNA-binding protein EIF1AD</fullName>
    </recommendedName>
    <alternativeName>
        <fullName evidence="4">Eukaryotic translation initiation factor 1A domain-containing protein</fullName>
    </alternativeName>
</protein>
<keyword evidence="5" id="KW-0648">Protein biosynthesis</keyword>
<dbReference type="InterPro" id="IPR012340">
    <property type="entry name" value="NA-bd_OB-fold"/>
</dbReference>
<evidence type="ECO:0000256" key="6">
    <source>
        <dbReference type="SAM" id="MobiDB-lite"/>
    </source>
</evidence>
<dbReference type="InterPro" id="IPR039294">
    <property type="entry name" value="EIF1AD"/>
</dbReference>
<dbReference type="Pfam" id="PF01176">
    <property type="entry name" value="eIF-1a"/>
    <property type="match status" value="1"/>
</dbReference>
<proteinExistence type="inferred from homology"/>
<evidence type="ECO:0000256" key="4">
    <source>
        <dbReference type="ARBA" id="ARBA00031998"/>
    </source>
</evidence>
<dbReference type="GO" id="GO:0003723">
    <property type="term" value="F:RNA binding"/>
    <property type="evidence" value="ECO:0007669"/>
    <property type="project" value="UniProtKB-KW"/>
</dbReference>
<dbReference type="AlphaFoldDB" id="A0A9P0GAH1"/>
<dbReference type="GO" id="GO:0003743">
    <property type="term" value="F:translation initiation factor activity"/>
    <property type="evidence" value="ECO:0007669"/>
    <property type="project" value="UniProtKB-UniRule"/>
</dbReference>
<dbReference type="EMBL" id="OV651827">
    <property type="protein sequence ID" value="CAH1103896.1"/>
    <property type="molecule type" value="Genomic_DNA"/>
</dbReference>
<evidence type="ECO:0000313" key="9">
    <source>
        <dbReference type="Proteomes" id="UP001153636"/>
    </source>
</evidence>
<organism evidence="8 9">
    <name type="scientific">Psylliodes chrysocephalus</name>
    <dbReference type="NCBI Taxonomy" id="3402493"/>
    <lineage>
        <taxon>Eukaryota</taxon>
        <taxon>Metazoa</taxon>
        <taxon>Ecdysozoa</taxon>
        <taxon>Arthropoda</taxon>
        <taxon>Hexapoda</taxon>
        <taxon>Insecta</taxon>
        <taxon>Pterygota</taxon>
        <taxon>Neoptera</taxon>
        <taxon>Endopterygota</taxon>
        <taxon>Coleoptera</taxon>
        <taxon>Polyphaga</taxon>
        <taxon>Cucujiformia</taxon>
        <taxon>Chrysomeloidea</taxon>
        <taxon>Chrysomelidae</taxon>
        <taxon>Galerucinae</taxon>
        <taxon>Alticini</taxon>
        <taxon>Psylliodes</taxon>
    </lineage>
</organism>
<dbReference type="SUPFAM" id="SSF50249">
    <property type="entry name" value="Nucleic acid-binding proteins"/>
    <property type="match status" value="1"/>
</dbReference>
<dbReference type="InterPro" id="IPR001253">
    <property type="entry name" value="TIF_eIF-1A"/>
</dbReference>
<evidence type="ECO:0000256" key="5">
    <source>
        <dbReference type="PROSITE-ProRule" id="PRU00181"/>
    </source>
</evidence>
<evidence type="ECO:0000259" key="7">
    <source>
        <dbReference type="PROSITE" id="PS50832"/>
    </source>
</evidence>
<feature type="compositionally biased region" description="Acidic residues" evidence="6">
    <location>
        <begin position="130"/>
        <end position="139"/>
    </location>
</feature>
<name>A0A9P0GAH1_9CUCU</name>